<comment type="function">
    <text evidence="9">Pyrophosphatase that hydrolyzes the non-canonical purine nucleotides inosine triphosphate (ITP), deoxyinosine triphosphate (dITP) as well as 2'-deoxy-N-6-hydroxylaminopurine triphosphate (dHAPTP) and xanthosine 5'-triphosphate (XTP) to their respective monophosphate derivatives. The enzyme does not distinguish between the deoxy- and ribose forms. Probably excludes non-canonical purines from RNA and DNA precursor pools, thus preventing their incorporation into RNA and DNA and avoiding chromosomal lesions.</text>
</comment>
<reference evidence="14" key="1">
    <citation type="submission" date="2021-02" db="EMBL/GenBank/DDBJ databases">
        <authorList>
            <person name="Nowell W R."/>
        </authorList>
    </citation>
    <scope>NUCLEOTIDE SEQUENCE</scope>
</reference>
<gene>
    <name evidence="15" type="ORF">EDS130_LOCUS21479</name>
    <name evidence="14" type="ORF">XAT740_LOCUS12383</name>
</gene>
<keyword evidence="3" id="KW-0963">Cytoplasm</keyword>
<dbReference type="Pfam" id="PF01725">
    <property type="entry name" value="Ham1p_like"/>
    <property type="match status" value="1"/>
</dbReference>
<dbReference type="Proteomes" id="UP000663828">
    <property type="component" value="Unassembled WGS sequence"/>
</dbReference>
<comment type="catalytic activity">
    <reaction evidence="12">
        <text>dITP + H2O = dIMP + diphosphate + H(+)</text>
        <dbReference type="Rhea" id="RHEA:28342"/>
        <dbReference type="ChEBI" id="CHEBI:15377"/>
        <dbReference type="ChEBI" id="CHEBI:15378"/>
        <dbReference type="ChEBI" id="CHEBI:33019"/>
        <dbReference type="ChEBI" id="CHEBI:61194"/>
        <dbReference type="ChEBI" id="CHEBI:61382"/>
        <dbReference type="EC" id="3.6.1.66"/>
    </reaction>
    <physiologicalReaction direction="left-to-right" evidence="12">
        <dbReference type="Rhea" id="RHEA:28343"/>
    </physiologicalReaction>
</comment>
<comment type="caution">
    <text evidence="14">The sequence shown here is derived from an EMBL/GenBank/DDBJ whole genome shotgun (WGS) entry which is preliminary data.</text>
</comment>
<dbReference type="GO" id="GO:0046872">
    <property type="term" value="F:metal ion binding"/>
    <property type="evidence" value="ECO:0007669"/>
    <property type="project" value="UniProtKB-KW"/>
</dbReference>
<organism evidence="14 16">
    <name type="scientific">Adineta ricciae</name>
    <name type="common">Rotifer</name>
    <dbReference type="NCBI Taxonomy" id="249248"/>
    <lineage>
        <taxon>Eukaryota</taxon>
        <taxon>Metazoa</taxon>
        <taxon>Spiralia</taxon>
        <taxon>Gnathifera</taxon>
        <taxon>Rotifera</taxon>
        <taxon>Eurotatoria</taxon>
        <taxon>Bdelloidea</taxon>
        <taxon>Adinetida</taxon>
        <taxon>Adinetidae</taxon>
        <taxon>Adineta</taxon>
    </lineage>
</organism>
<evidence type="ECO:0000313" key="14">
    <source>
        <dbReference type="EMBL" id="CAF0984883.1"/>
    </source>
</evidence>
<comment type="catalytic activity">
    <reaction evidence="11">
        <text>ITP + H2O = IMP + diphosphate + H(+)</text>
        <dbReference type="Rhea" id="RHEA:29399"/>
        <dbReference type="ChEBI" id="CHEBI:15377"/>
        <dbReference type="ChEBI" id="CHEBI:15378"/>
        <dbReference type="ChEBI" id="CHEBI:33019"/>
        <dbReference type="ChEBI" id="CHEBI:58053"/>
        <dbReference type="ChEBI" id="CHEBI:61402"/>
        <dbReference type="EC" id="3.6.1.66"/>
    </reaction>
    <physiologicalReaction direction="left-to-right" evidence="11">
        <dbReference type="Rhea" id="RHEA:29400"/>
    </physiologicalReaction>
</comment>
<keyword evidence="4" id="KW-0479">Metal-binding</keyword>
<dbReference type="EC" id="3.6.1.66" evidence="10"/>
<dbReference type="GO" id="GO:0009117">
    <property type="term" value="P:nucleotide metabolic process"/>
    <property type="evidence" value="ECO:0007669"/>
    <property type="project" value="UniProtKB-KW"/>
</dbReference>
<proteinExistence type="inferred from homology"/>
<evidence type="ECO:0000256" key="2">
    <source>
        <dbReference type="ARBA" id="ARBA00008023"/>
    </source>
</evidence>
<protein>
    <recommendedName>
        <fullName evidence="10">XTP/dITP diphosphatase</fullName>
        <ecNumber evidence="10">3.6.1.66</ecNumber>
    </recommendedName>
</protein>
<name>A0A814FU58_ADIRI</name>
<dbReference type="AlphaFoldDB" id="A0A814FU58"/>
<dbReference type="EMBL" id="CAJNOR010000698">
    <property type="protein sequence ID" value="CAF0984883.1"/>
    <property type="molecule type" value="Genomic_DNA"/>
</dbReference>
<evidence type="ECO:0000256" key="8">
    <source>
        <dbReference type="ARBA" id="ARBA00023080"/>
    </source>
</evidence>
<dbReference type="GO" id="GO:0000166">
    <property type="term" value="F:nucleotide binding"/>
    <property type="evidence" value="ECO:0007669"/>
    <property type="project" value="UniProtKB-KW"/>
</dbReference>
<dbReference type="InterPro" id="IPR002637">
    <property type="entry name" value="RdgB/HAM1"/>
</dbReference>
<evidence type="ECO:0000256" key="6">
    <source>
        <dbReference type="ARBA" id="ARBA00022801"/>
    </source>
</evidence>
<dbReference type="GO" id="GO:0036220">
    <property type="term" value="F:ITP diphosphatase activity"/>
    <property type="evidence" value="ECO:0007669"/>
    <property type="project" value="UniProtKB-EC"/>
</dbReference>
<dbReference type="GO" id="GO:0009143">
    <property type="term" value="P:nucleoside triphosphate catabolic process"/>
    <property type="evidence" value="ECO:0007669"/>
    <property type="project" value="InterPro"/>
</dbReference>
<dbReference type="SUPFAM" id="SSF52972">
    <property type="entry name" value="ITPase-like"/>
    <property type="match status" value="1"/>
</dbReference>
<evidence type="ECO:0000256" key="13">
    <source>
        <dbReference type="ARBA" id="ARBA00093271"/>
    </source>
</evidence>
<dbReference type="Gene3D" id="3.90.950.10">
    <property type="match status" value="1"/>
</dbReference>
<dbReference type="GO" id="GO:0005737">
    <property type="term" value="C:cytoplasm"/>
    <property type="evidence" value="ECO:0007669"/>
    <property type="project" value="UniProtKB-SubCell"/>
</dbReference>
<keyword evidence="5" id="KW-0547">Nucleotide-binding</keyword>
<dbReference type="InterPro" id="IPR029001">
    <property type="entry name" value="ITPase-like_fam"/>
</dbReference>
<dbReference type="EMBL" id="CAJNOJ010000108">
    <property type="protein sequence ID" value="CAF1129093.1"/>
    <property type="molecule type" value="Genomic_DNA"/>
</dbReference>
<accession>A0A814FU58</accession>
<comment type="catalytic activity">
    <reaction evidence="13">
        <text>N(6)-hydroxy-dATP + H2O = N(6)-hydroxy-dAMP + diphosphate + H(+)</text>
        <dbReference type="Rhea" id="RHEA:83971"/>
        <dbReference type="ChEBI" id="CHEBI:15377"/>
        <dbReference type="ChEBI" id="CHEBI:15378"/>
        <dbReference type="ChEBI" id="CHEBI:33019"/>
        <dbReference type="ChEBI" id="CHEBI:233529"/>
        <dbReference type="ChEBI" id="CHEBI:233530"/>
    </reaction>
    <physiologicalReaction direction="left-to-right" evidence="13">
        <dbReference type="Rhea" id="RHEA:83972"/>
    </physiologicalReaction>
</comment>
<dbReference type="PANTHER" id="PTHR11067:SF9">
    <property type="entry name" value="INOSINE TRIPHOSPHATE PYROPHOSPHATASE"/>
    <property type="match status" value="1"/>
</dbReference>
<keyword evidence="16" id="KW-1185">Reference proteome</keyword>
<evidence type="ECO:0000256" key="12">
    <source>
        <dbReference type="ARBA" id="ARBA00093255"/>
    </source>
</evidence>
<evidence type="ECO:0000256" key="4">
    <source>
        <dbReference type="ARBA" id="ARBA00022723"/>
    </source>
</evidence>
<evidence type="ECO:0000256" key="3">
    <source>
        <dbReference type="ARBA" id="ARBA00022490"/>
    </source>
</evidence>
<evidence type="ECO:0000256" key="10">
    <source>
        <dbReference type="ARBA" id="ARBA00066468"/>
    </source>
</evidence>
<sequence>MGSSSEEVKKIYFITSNKKKLDEVNDLLGSHPKFELIAKDIDLDEYQGEPEKISVKKCKAAQKMVDGPVLIEDVSLCFTALKDLPGPYIKWFVEDLKLEGLSKILTAYEDKRATAKVIFAYGERDKHGEPTEPKLFTGTAEGTIVMPRPGSYAKDDGWDPVFQPKGETQTYGEMTKERKNEISYRRKAIDKIIKHFA</sequence>
<keyword evidence="7" id="KW-0460">Magnesium</keyword>
<keyword evidence="6" id="KW-0378">Hydrolase</keyword>
<evidence type="ECO:0000313" key="15">
    <source>
        <dbReference type="EMBL" id="CAF1129093.1"/>
    </source>
</evidence>
<evidence type="ECO:0000256" key="9">
    <source>
        <dbReference type="ARBA" id="ARBA00054940"/>
    </source>
</evidence>
<evidence type="ECO:0000256" key="11">
    <source>
        <dbReference type="ARBA" id="ARBA00093218"/>
    </source>
</evidence>
<keyword evidence="8" id="KW-0546">Nucleotide metabolism</keyword>
<evidence type="ECO:0000256" key="7">
    <source>
        <dbReference type="ARBA" id="ARBA00022842"/>
    </source>
</evidence>
<dbReference type="FunFam" id="3.90.950.10:FF:000003">
    <property type="entry name" value="Inosine triphosphate pyrophosphatase"/>
    <property type="match status" value="1"/>
</dbReference>
<evidence type="ECO:0000313" key="16">
    <source>
        <dbReference type="Proteomes" id="UP000663828"/>
    </source>
</evidence>
<dbReference type="OrthoDB" id="6288734at2759"/>
<evidence type="ECO:0000256" key="5">
    <source>
        <dbReference type="ARBA" id="ARBA00022741"/>
    </source>
</evidence>
<dbReference type="PANTHER" id="PTHR11067">
    <property type="entry name" value="INOSINE TRIPHOSPHATE PYROPHOSPHATASE/HAM1 PROTEIN"/>
    <property type="match status" value="1"/>
</dbReference>
<comment type="similarity">
    <text evidence="2">Belongs to the HAM1 NTPase family.</text>
</comment>
<dbReference type="Proteomes" id="UP000663852">
    <property type="component" value="Unassembled WGS sequence"/>
</dbReference>
<evidence type="ECO:0000256" key="1">
    <source>
        <dbReference type="ARBA" id="ARBA00004496"/>
    </source>
</evidence>
<comment type="subcellular location">
    <subcellularLocation>
        <location evidence="1">Cytoplasm</location>
    </subcellularLocation>
</comment>